<dbReference type="GO" id="GO:0006412">
    <property type="term" value="P:translation"/>
    <property type="evidence" value="ECO:0007669"/>
    <property type="project" value="InterPro"/>
</dbReference>
<dbReference type="VEuPathDB" id="FungiDB:BD410DRAFT_720792"/>
<gene>
    <name evidence="5" type="ORF">BD410DRAFT_720792</name>
    <name evidence="4" type="ORF">BD410DRAFT_734930</name>
</gene>
<reference evidence="4 6" key="1">
    <citation type="submission" date="2018-06" db="EMBL/GenBank/DDBJ databases">
        <title>A transcriptomic atlas of mushroom development highlights an independent origin of complex multicellularity.</title>
        <authorList>
            <consortium name="DOE Joint Genome Institute"/>
            <person name="Krizsan K."/>
            <person name="Almasi E."/>
            <person name="Merenyi Z."/>
            <person name="Sahu N."/>
            <person name="Viragh M."/>
            <person name="Koszo T."/>
            <person name="Mondo S."/>
            <person name="Kiss B."/>
            <person name="Balint B."/>
            <person name="Kues U."/>
            <person name="Barry K."/>
            <person name="Hegedus J.C."/>
            <person name="Henrissat B."/>
            <person name="Johnson J."/>
            <person name="Lipzen A."/>
            <person name="Ohm R."/>
            <person name="Nagy I."/>
            <person name="Pangilinan J."/>
            <person name="Yan J."/>
            <person name="Xiong Y."/>
            <person name="Grigoriev I.V."/>
            <person name="Hibbett D.S."/>
            <person name="Nagy L.G."/>
        </authorList>
    </citation>
    <scope>NUCLEOTIDE SEQUENCE [LARGE SCALE GENOMIC DNA]</scope>
    <source>
        <strain evidence="4 6">SZMC22713</strain>
    </source>
</reference>
<dbReference type="GO" id="GO:0005840">
    <property type="term" value="C:ribosome"/>
    <property type="evidence" value="ECO:0007669"/>
    <property type="project" value="UniProtKB-KW"/>
</dbReference>
<keyword evidence="2" id="KW-0689">Ribosomal protein</keyword>
<evidence type="ECO:0000256" key="2">
    <source>
        <dbReference type="ARBA" id="ARBA00022980"/>
    </source>
</evidence>
<evidence type="ECO:0000256" key="3">
    <source>
        <dbReference type="ARBA" id="ARBA00023274"/>
    </source>
</evidence>
<comment type="similarity">
    <text evidence="1">Belongs to the universal ribosomal protein uL16 family.</text>
</comment>
<dbReference type="InterPro" id="IPR047873">
    <property type="entry name" value="Ribosomal_uL16"/>
</dbReference>
<dbReference type="PANTHER" id="PTHR11726">
    <property type="entry name" value="60S RIBOSOMAL PROTEIN L10"/>
    <property type="match status" value="1"/>
</dbReference>
<protein>
    <submittedName>
        <fullName evidence="4">Uncharacterized protein</fullName>
    </submittedName>
</protein>
<feature type="non-terminal residue" evidence="4">
    <location>
        <position position="1"/>
    </location>
</feature>
<accession>A0A4Y7PFD7</accession>
<proteinExistence type="inferred from homology"/>
<dbReference type="OrthoDB" id="10258869at2759"/>
<name>A0A4Y7PFD7_9AGAM</name>
<evidence type="ECO:0000256" key="1">
    <source>
        <dbReference type="ARBA" id="ARBA00008931"/>
    </source>
</evidence>
<dbReference type="SUPFAM" id="SSF54686">
    <property type="entry name" value="Ribosomal protein L16p/L10e"/>
    <property type="match status" value="1"/>
</dbReference>
<evidence type="ECO:0000313" key="5">
    <source>
        <dbReference type="EMBL" id="TDL23861.1"/>
    </source>
</evidence>
<dbReference type="VEuPathDB" id="FungiDB:BD410DRAFT_734930"/>
<sequence>PARCYCYCKNKPCRKSRHNRDVPNPKVKVFDLGHKHVSVDGFPFSCHLVSDEYEQLSSKALEAPHICANKYVAKVAGKDVFHLRVRVHPYHVIRINKMLSCVGAERCIFFFLFFSITLSNRNIVSRKWGFMNVIREGYSRLKEDKLVIEDSAYVQFIRPKGPLQQNLKTQLRA</sequence>
<dbReference type="GO" id="GO:0003735">
    <property type="term" value="F:structural constituent of ribosome"/>
    <property type="evidence" value="ECO:0007669"/>
    <property type="project" value="InterPro"/>
</dbReference>
<dbReference type="Gene3D" id="3.30.60.300">
    <property type="match status" value="1"/>
</dbReference>
<organism evidence="4 6">
    <name type="scientific">Rickenella mellea</name>
    <dbReference type="NCBI Taxonomy" id="50990"/>
    <lineage>
        <taxon>Eukaryota</taxon>
        <taxon>Fungi</taxon>
        <taxon>Dikarya</taxon>
        <taxon>Basidiomycota</taxon>
        <taxon>Agaricomycotina</taxon>
        <taxon>Agaricomycetes</taxon>
        <taxon>Hymenochaetales</taxon>
        <taxon>Rickenellaceae</taxon>
        <taxon>Rickenella</taxon>
    </lineage>
</organism>
<keyword evidence="6" id="KW-1185">Reference proteome</keyword>
<evidence type="ECO:0000313" key="4">
    <source>
        <dbReference type="EMBL" id="TDL13758.1"/>
    </source>
</evidence>
<dbReference type="STRING" id="50990.A0A4Y7PFD7"/>
<dbReference type="InterPro" id="IPR016180">
    <property type="entry name" value="Ribosomal_uL16_dom"/>
</dbReference>
<evidence type="ECO:0000313" key="6">
    <source>
        <dbReference type="Proteomes" id="UP000294933"/>
    </source>
</evidence>
<dbReference type="EMBL" id="ML170169">
    <property type="protein sequence ID" value="TDL23861.1"/>
    <property type="molecule type" value="Genomic_DNA"/>
</dbReference>
<dbReference type="AlphaFoldDB" id="A0A4Y7PFD7"/>
<dbReference type="Pfam" id="PF00252">
    <property type="entry name" value="Ribosomal_L16"/>
    <property type="match status" value="1"/>
</dbReference>
<dbReference type="Gene3D" id="3.90.1170.10">
    <property type="entry name" value="Ribosomal protein L10e/L16"/>
    <property type="match status" value="1"/>
</dbReference>
<dbReference type="InterPro" id="IPR036920">
    <property type="entry name" value="Ribosomal_uL16_sf"/>
</dbReference>
<dbReference type="GO" id="GO:1990904">
    <property type="term" value="C:ribonucleoprotein complex"/>
    <property type="evidence" value="ECO:0007669"/>
    <property type="project" value="UniProtKB-KW"/>
</dbReference>
<keyword evidence="3" id="KW-0687">Ribonucleoprotein</keyword>
<dbReference type="Proteomes" id="UP000294933">
    <property type="component" value="Unassembled WGS sequence"/>
</dbReference>
<dbReference type="InterPro" id="IPR001197">
    <property type="entry name" value="Ribosomal_uL16_euk_arch"/>
</dbReference>
<dbReference type="EMBL" id="ML170472">
    <property type="protein sequence ID" value="TDL13758.1"/>
    <property type="molecule type" value="Genomic_DNA"/>
</dbReference>
<dbReference type="CDD" id="cd01433">
    <property type="entry name" value="Ribosomal_L16_L10e"/>
    <property type="match status" value="1"/>
</dbReference>